<evidence type="ECO:0000256" key="1">
    <source>
        <dbReference type="ARBA" id="ARBA00009986"/>
    </source>
</evidence>
<organism evidence="9 10">
    <name type="scientific">Adhaeribacter rhizoryzae</name>
    <dbReference type="NCBI Taxonomy" id="2607907"/>
    <lineage>
        <taxon>Bacteria</taxon>
        <taxon>Pseudomonadati</taxon>
        <taxon>Bacteroidota</taxon>
        <taxon>Cytophagia</taxon>
        <taxon>Cytophagales</taxon>
        <taxon>Hymenobacteraceae</taxon>
        <taxon>Adhaeribacter</taxon>
    </lineage>
</organism>
<dbReference type="Proteomes" id="UP000323426">
    <property type="component" value="Unassembled WGS sequence"/>
</dbReference>
<feature type="active site" evidence="5 6">
    <location>
        <position position="217"/>
    </location>
</feature>
<dbReference type="FunFam" id="3.40.309.10:FF:000003">
    <property type="entry name" value="Aldehyde dehydrogenase"/>
    <property type="match status" value="1"/>
</dbReference>
<proteinExistence type="inferred from homology"/>
<dbReference type="InterPro" id="IPR012394">
    <property type="entry name" value="Aldehyde_DH_NAD(P)"/>
</dbReference>
<dbReference type="InterPro" id="IPR016161">
    <property type="entry name" value="Ald_DH/histidinol_DH"/>
</dbReference>
<keyword evidence="2 4" id="KW-0560">Oxidoreductase</keyword>
<dbReference type="PROSITE" id="PS00687">
    <property type="entry name" value="ALDEHYDE_DEHYDR_GLU"/>
    <property type="match status" value="1"/>
</dbReference>
<dbReference type="PROSITE" id="PS00070">
    <property type="entry name" value="ALDEHYDE_DEHYDR_CYS"/>
    <property type="match status" value="1"/>
</dbReference>
<evidence type="ECO:0000256" key="4">
    <source>
        <dbReference type="PIRNR" id="PIRNR036492"/>
    </source>
</evidence>
<dbReference type="GO" id="GO:0006081">
    <property type="term" value="P:aldehyde metabolic process"/>
    <property type="evidence" value="ECO:0007669"/>
    <property type="project" value="InterPro"/>
</dbReference>
<evidence type="ECO:0000256" key="6">
    <source>
        <dbReference type="PROSITE-ProRule" id="PRU10007"/>
    </source>
</evidence>
<dbReference type="FunFam" id="3.40.605.10:FF:000004">
    <property type="entry name" value="Aldehyde dehydrogenase"/>
    <property type="match status" value="1"/>
</dbReference>
<evidence type="ECO:0000256" key="5">
    <source>
        <dbReference type="PIRSR" id="PIRSR036492-1"/>
    </source>
</evidence>
<keyword evidence="3" id="KW-0520">NAD</keyword>
<feature type="domain" description="Aldehyde dehydrogenase" evidence="8">
    <location>
        <begin position="7"/>
        <end position="434"/>
    </location>
</feature>
<dbReference type="CDD" id="cd07136">
    <property type="entry name" value="ALDH_YwdH-P39616"/>
    <property type="match status" value="1"/>
</dbReference>
<dbReference type="PANTHER" id="PTHR43570">
    <property type="entry name" value="ALDEHYDE DEHYDROGENASE"/>
    <property type="match status" value="1"/>
</dbReference>
<dbReference type="Pfam" id="PF00171">
    <property type="entry name" value="Aldedh"/>
    <property type="match status" value="1"/>
</dbReference>
<dbReference type="PIRSF" id="PIRSF036492">
    <property type="entry name" value="ALDH"/>
    <property type="match status" value="1"/>
</dbReference>
<dbReference type="InterPro" id="IPR016163">
    <property type="entry name" value="Ald_DH_C"/>
</dbReference>
<comment type="caution">
    <text evidence="9">The sequence shown here is derived from an EMBL/GenBank/DDBJ whole genome shotgun (WGS) entry which is preliminary data.</text>
</comment>
<evidence type="ECO:0000256" key="3">
    <source>
        <dbReference type="ARBA" id="ARBA00023027"/>
    </source>
</evidence>
<reference evidence="9 10" key="1">
    <citation type="submission" date="2019-09" db="EMBL/GenBank/DDBJ databases">
        <title>Genome sequence and assembly of Adhaeribacter sp.</title>
        <authorList>
            <person name="Chhetri G."/>
        </authorList>
    </citation>
    <scope>NUCLEOTIDE SEQUENCE [LARGE SCALE GENOMIC DNA]</scope>
    <source>
        <strain evidence="9 10">DK36</strain>
    </source>
</reference>
<dbReference type="InterPro" id="IPR029510">
    <property type="entry name" value="Ald_DH_CS_GLU"/>
</dbReference>
<dbReference type="RefSeq" id="WP_150091653.1">
    <property type="nucleotide sequence ID" value="NZ_VWSF01000022.1"/>
</dbReference>
<dbReference type="Gene3D" id="3.40.605.10">
    <property type="entry name" value="Aldehyde Dehydrogenase, Chain A, domain 1"/>
    <property type="match status" value="1"/>
</dbReference>
<dbReference type="EMBL" id="VWSF01000022">
    <property type="protein sequence ID" value="KAA5541278.1"/>
    <property type="molecule type" value="Genomic_DNA"/>
</dbReference>
<dbReference type="InterPro" id="IPR016160">
    <property type="entry name" value="Ald_DH_CS_CYS"/>
</dbReference>
<feature type="active site" evidence="5">
    <location>
        <position position="251"/>
    </location>
</feature>
<evidence type="ECO:0000313" key="10">
    <source>
        <dbReference type="Proteomes" id="UP000323426"/>
    </source>
</evidence>
<evidence type="ECO:0000313" key="9">
    <source>
        <dbReference type="EMBL" id="KAA5541278.1"/>
    </source>
</evidence>
<gene>
    <name evidence="9" type="ORF">F0145_20980</name>
</gene>
<sequence length="463" mass="52107">MNQAPNPDYHKLHEQQRQFFESGQTRSYAFRKQQLLRLKKAVRTHEALITEALYQDLRKSPTESYTTEIGFVYEEINYALKHLKDWMKPQRVSTPLIAQPALSKIYRDPLGLTFIIAPWNYPFQLLISPLVGAIAGGNCAILKPSEETTHTAQAIEKIIQDAFPPEYIAVVQGVGSVVVPVLMENYPFDHVFFTGSVPVGKIIMAAAAKHLTPVTLELGGKSPCVIDETANLKVAARRIAWGKFLNAGQTCVAPDYLIIQQSVKEKFVRLMAETLKDFYGEDPAQSPDYPRMLNKKHYEAVTKFLNNGRILLGGQTDEKDKYIAPTLLDNITPDDPVMQEEIFGPVLPILTYERLEEVPQMIARQPYPLALYLFTNSKANENYIMQQVRFGGGCVNDTVLHLANPAIPFGGVGTSGLGSYHGKYSFDTFTHSKGVLKATTKLDIPLRYPPYQKKAKYVKWFMD</sequence>
<accession>A0A5M6D198</accession>
<evidence type="ECO:0000259" key="8">
    <source>
        <dbReference type="Pfam" id="PF00171"/>
    </source>
</evidence>
<protein>
    <recommendedName>
        <fullName evidence="4">Aldehyde dehydrogenase</fullName>
    </recommendedName>
</protein>
<dbReference type="SUPFAM" id="SSF53720">
    <property type="entry name" value="ALDH-like"/>
    <property type="match status" value="1"/>
</dbReference>
<dbReference type="InterPro" id="IPR016162">
    <property type="entry name" value="Ald_DH_N"/>
</dbReference>
<comment type="similarity">
    <text evidence="1 4 7">Belongs to the aldehyde dehydrogenase family.</text>
</comment>
<dbReference type="GO" id="GO:0005737">
    <property type="term" value="C:cytoplasm"/>
    <property type="evidence" value="ECO:0007669"/>
    <property type="project" value="TreeGrafter"/>
</dbReference>
<name>A0A5M6D198_9BACT</name>
<dbReference type="GO" id="GO:0004029">
    <property type="term" value="F:aldehyde dehydrogenase (NAD+) activity"/>
    <property type="evidence" value="ECO:0007669"/>
    <property type="project" value="TreeGrafter"/>
</dbReference>
<keyword evidence="10" id="KW-1185">Reference proteome</keyword>
<evidence type="ECO:0000256" key="2">
    <source>
        <dbReference type="ARBA" id="ARBA00023002"/>
    </source>
</evidence>
<dbReference type="Gene3D" id="3.40.309.10">
    <property type="entry name" value="Aldehyde Dehydrogenase, Chain A, domain 2"/>
    <property type="match status" value="1"/>
</dbReference>
<evidence type="ECO:0000256" key="7">
    <source>
        <dbReference type="RuleBase" id="RU003345"/>
    </source>
</evidence>
<dbReference type="PANTHER" id="PTHR43570:SF16">
    <property type="entry name" value="ALDEHYDE DEHYDROGENASE TYPE III, ISOFORM Q"/>
    <property type="match status" value="1"/>
</dbReference>
<dbReference type="AlphaFoldDB" id="A0A5M6D198"/>
<dbReference type="InterPro" id="IPR015590">
    <property type="entry name" value="Aldehyde_DH_dom"/>
</dbReference>